<sequence length="361" mass="38627">MNALKNIKKHQVFWPLVALFLVLLFNFFFTPGFFKIEMKDGHLFGSLIDIINRGAPLMILSIGLTLVIATAGTDISVGSVIAITAALVASLIGGQMTFVDGVQEYVSLIPMPLAILIGLLLASLLGFWNGILIGKIGIQPIIATMILMVAGRGIAQLITKAQIITIYYKPYFFFGGGYLFGLPFSIYIVAACLLIITLLVKKTAFGLFVEASGSNSTASKYVGIKVDWIKVLVYTISGLCAGIAAILLSSNIKCADANNLGLYIELDAILAVAIGGNSMSGGKFSIPCSIVGALIIQSLTTTIYSFGVPPEVTLVVKALVVITICLLQSEEFRAIFRNLFDKKRGANNAKLTSVEKQNITN</sequence>
<dbReference type="Proteomes" id="UP000640335">
    <property type="component" value="Unassembled WGS sequence"/>
</dbReference>
<evidence type="ECO:0000256" key="2">
    <source>
        <dbReference type="ARBA" id="ARBA00022475"/>
    </source>
</evidence>
<dbReference type="EMBL" id="JACSQZ010000013">
    <property type="protein sequence ID" value="MBD7914595.1"/>
    <property type="molecule type" value="Genomic_DNA"/>
</dbReference>
<evidence type="ECO:0000256" key="1">
    <source>
        <dbReference type="ARBA" id="ARBA00004651"/>
    </source>
</evidence>
<dbReference type="InterPro" id="IPR001851">
    <property type="entry name" value="ABC_transp_permease"/>
</dbReference>
<keyword evidence="8" id="KW-1185">Reference proteome</keyword>
<feature type="transmembrane region" description="Helical" evidence="6">
    <location>
        <begin position="228"/>
        <end position="248"/>
    </location>
</feature>
<feature type="transmembrane region" description="Helical" evidence="6">
    <location>
        <begin position="140"/>
        <end position="158"/>
    </location>
</feature>
<dbReference type="Pfam" id="PF02653">
    <property type="entry name" value="BPD_transp_2"/>
    <property type="match status" value="1"/>
</dbReference>
<dbReference type="RefSeq" id="WP_191749358.1">
    <property type="nucleotide sequence ID" value="NZ_JACSQZ010000013.1"/>
</dbReference>
<evidence type="ECO:0000256" key="5">
    <source>
        <dbReference type="ARBA" id="ARBA00023136"/>
    </source>
</evidence>
<organism evidence="7 8">
    <name type="scientific">Clostridium gallinarum</name>
    <dbReference type="NCBI Taxonomy" id="2762246"/>
    <lineage>
        <taxon>Bacteria</taxon>
        <taxon>Bacillati</taxon>
        <taxon>Bacillota</taxon>
        <taxon>Clostridia</taxon>
        <taxon>Eubacteriales</taxon>
        <taxon>Clostridiaceae</taxon>
        <taxon>Clostridium</taxon>
    </lineage>
</organism>
<evidence type="ECO:0000313" key="8">
    <source>
        <dbReference type="Proteomes" id="UP000640335"/>
    </source>
</evidence>
<protein>
    <submittedName>
        <fullName evidence="7">ABC transporter permease</fullName>
    </submittedName>
</protein>
<comment type="caution">
    <text evidence="7">The sequence shown here is derived from an EMBL/GenBank/DDBJ whole genome shotgun (WGS) entry which is preliminary data.</text>
</comment>
<feature type="transmembrane region" description="Helical" evidence="6">
    <location>
        <begin position="12"/>
        <end position="34"/>
    </location>
</feature>
<reference evidence="7 8" key="1">
    <citation type="submission" date="2020-08" db="EMBL/GenBank/DDBJ databases">
        <title>A Genomic Blueprint of the Chicken Gut Microbiome.</title>
        <authorList>
            <person name="Gilroy R."/>
            <person name="Ravi A."/>
            <person name="Getino M."/>
            <person name="Pursley I."/>
            <person name="Horton D.L."/>
            <person name="Alikhan N.-F."/>
            <person name="Baker D."/>
            <person name="Gharbi K."/>
            <person name="Hall N."/>
            <person name="Watson M."/>
            <person name="Adriaenssens E.M."/>
            <person name="Foster-Nyarko E."/>
            <person name="Jarju S."/>
            <person name="Secka A."/>
            <person name="Antonio M."/>
            <person name="Oren A."/>
            <person name="Chaudhuri R."/>
            <person name="La Ragione R.M."/>
            <person name="Hildebrand F."/>
            <person name="Pallen M.J."/>
        </authorList>
    </citation>
    <scope>NUCLEOTIDE SEQUENCE [LARGE SCALE GENOMIC DNA]</scope>
    <source>
        <strain evidence="7 8">Sa3CUN1</strain>
    </source>
</reference>
<comment type="subcellular location">
    <subcellularLocation>
        <location evidence="1">Cell membrane</location>
        <topology evidence="1">Multi-pass membrane protein</topology>
    </subcellularLocation>
</comment>
<feature type="transmembrane region" description="Helical" evidence="6">
    <location>
        <begin position="80"/>
        <end position="99"/>
    </location>
</feature>
<evidence type="ECO:0000256" key="6">
    <source>
        <dbReference type="SAM" id="Phobius"/>
    </source>
</evidence>
<evidence type="ECO:0000256" key="3">
    <source>
        <dbReference type="ARBA" id="ARBA00022692"/>
    </source>
</evidence>
<feature type="transmembrane region" description="Helical" evidence="6">
    <location>
        <begin position="284"/>
        <end position="306"/>
    </location>
</feature>
<evidence type="ECO:0000256" key="4">
    <source>
        <dbReference type="ARBA" id="ARBA00022989"/>
    </source>
</evidence>
<keyword evidence="4 6" id="KW-1133">Transmembrane helix</keyword>
<feature type="transmembrane region" description="Helical" evidence="6">
    <location>
        <begin position="54"/>
        <end position="73"/>
    </location>
</feature>
<accession>A0ABR8Q2H2</accession>
<dbReference type="CDD" id="cd06579">
    <property type="entry name" value="TM_PBP1_transp_AraH_like"/>
    <property type="match status" value="1"/>
</dbReference>
<keyword evidence="3 6" id="KW-0812">Transmembrane</keyword>
<evidence type="ECO:0000313" key="7">
    <source>
        <dbReference type="EMBL" id="MBD7914595.1"/>
    </source>
</evidence>
<keyword evidence="5 6" id="KW-0472">Membrane</keyword>
<gene>
    <name evidence="7" type="ORF">H9660_05505</name>
</gene>
<dbReference type="PANTHER" id="PTHR32196">
    <property type="entry name" value="ABC TRANSPORTER PERMEASE PROTEIN YPHD-RELATED-RELATED"/>
    <property type="match status" value="1"/>
</dbReference>
<feature type="transmembrane region" description="Helical" evidence="6">
    <location>
        <begin position="105"/>
        <end position="128"/>
    </location>
</feature>
<name>A0ABR8Q2H2_9CLOT</name>
<keyword evidence="2" id="KW-1003">Cell membrane</keyword>
<proteinExistence type="predicted"/>
<dbReference type="PANTHER" id="PTHR32196:SF19">
    <property type="entry name" value="GALACTOFURANOSE TRANSPORTER PERMEASE PROTEIN YTFT"/>
    <property type="match status" value="1"/>
</dbReference>
<feature type="transmembrane region" description="Helical" evidence="6">
    <location>
        <begin position="178"/>
        <end position="200"/>
    </location>
</feature>